<dbReference type="OrthoDB" id="10641436at2759"/>
<gene>
    <name evidence="1" type="ORF">TELCIR_15188</name>
</gene>
<name>A0A2G9TZ50_TELCI</name>
<protein>
    <submittedName>
        <fullName evidence="1">Uncharacterized protein</fullName>
    </submittedName>
</protein>
<sequence>MKSLEDRVMTIGRKLHLNKLSDLYPEVTSAKTVKNDGEVALADGVRIEEERKVWRCGSAFEFFLSNWSDRLVLRLLYNPYPSLTAYSFVHE</sequence>
<dbReference type="EMBL" id="KZ351152">
    <property type="protein sequence ID" value="PIO63225.1"/>
    <property type="molecule type" value="Genomic_DNA"/>
</dbReference>
<keyword evidence="2" id="KW-1185">Reference proteome</keyword>
<reference evidence="1 2" key="1">
    <citation type="submission" date="2015-09" db="EMBL/GenBank/DDBJ databases">
        <title>Draft genome of the parasitic nematode Teladorsagia circumcincta isolate WARC Sus (inbred).</title>
        <authorList>
            <person name="Mitreva M."/>
        </authorList>
    </citation>
    <scope>NUCLEOTIDE SEQUENCE [LARGE SCALE GENOMIC DNA]</scope>
    <source>
        <strain evidence="1 2">S</strain>
    </source>
</reference>
<dbReference type="Proteomes" id="UP000230423">
    <property type="component" value="Unassembled WGS sequence"/>
</dbReference>
<accession>A0A2G9TZ50</accession>
<organism evidence="1 2">
    <name type="scientific">Teladorsagia circumcincta</name>
    <name type="common">Brown stomach worm</name>
    <name type="synonym">Ostertagia circumcincta</name>
    <dbReference type="NCBI Taxonomy" id="45464"/>
    <lineage>
        <taxon>Eukaryota</taxon>
        <taxon>Metazoa</taxon>
        <taxon>Ecdysozoa</taxon>
        <taxon>Nematoda</taxon>
        <taxon>Chromadorea</taxon>
        <taxon>Rhabditida</taxon>
        <taxon>Rhabditina</taxon>
        <taxon>Rhabditomorpha</taxon>
        <taxon>Strongyloidea</taxon>
        <taxon>Trichostrongylidae</taxon>
        <taxon>Teladorsagia</taxon>
    </lineage>
</organism>
<proteinExistence type="predicted"/>
<dbReference type="AlphaFoldDB" id="A0A2G9TZ50"/>
<evidence type="ECO:0000313" key="2">
    <source>
        <dbReference type="Proteomes" id="UP000230423"/>
    </source>
</evidence>
<evidence type="ECO:0000313" key="1">
    <source>
        <dbReference type="EMBL" id="PIO63225.1"/>
    </source>
</evidence>